<proteinExistence type="predicted"/>
<gene>
    <name evidence="3" type="ORF">PGTG_21974</name>
</gene>
<feature type="region of interest" description="Disordered" evidence="1">
    <location>
        <begin position="415"/>
        <end position="473"/>
    </location>
</feature>
<dbReference type="EMBL" id="DS178304">
    <property type="protein sequence ID" value="EHS63970.1"/>
    <property type="molecule type" value="Genomic_DNA"/>
</dbReference>
<dbReference type="Proteomes" id="UP000008783">
    <property type="component" value="Unassembled WGS sequence"/>
</dbReference>
<feature type="compositionally biased region" description="Low complexity" evidence="1">
    <location>
        <begin position="559"/>
        <end position="600"/>
    </location>
</feature>
<dbReference type="OrthoDB" id="2507429at2759"/>
<feature type="compositionally biased region" description="Basic residues" evidence="1">
    <location>
        <begin position="232"/>
        <end position="243"/>
    </location>
</feature>
<dbReference type="GeneID" id="13541861"/>
<keyword evidence="4" id="KW-1185">Reference proteome</keyword>
<reference evidence="4" key="1">
    <citation type="journal article" date="2011" name="Proc. Natl. Acad. Sci. U.S.A.">
        <title>Obligate biotrophy features unraveled by the genomic analysis of rust fungi.</title>
        <authorList>
            <person name="Duplessis S."/>
            <person name="Cuomo C.A."/>
            <person name="Lin Y.-C."/>
            <person name="Aerts A."/>
            <person name="Tisserant E."/>
            <person name="Veneault-Fourrey C."/>
            <person name="Joly D.L."/>
            <person name="Hacquard S."/>
            <person name="Amselem J."/>
            <person name="Cantarel B.L."/>
            <person name="Chiu R."/>
            <person name="Coutinho P.M."/>
            <person name="Feau N."/>
            <person name="Field M."/>
            <person name="Frey P."/>
            <person name="Gelhaye E."/>
            <person name="Goldberg J."/>
            <person name="Grabherr M.G."/>
            <person name="Kodira C.D."/>
            <person name="Kohler A."/>
            <person name="Kuees U."/>
            <person name="Lindquist E.A."/>
            <person name="Lucas S.M."/>
            <person name="Mago R."/>
            <person name="Mauceli E."/>
            <person name="Morin E."/>
            <person name="Murat C."/>
            <person name="Pangilinan J.L."/>
            <person name="Park R."/>
            <person name="Pearson M."/>
            <person name="Quesneville H."/>
            <person name="Rouhier N."/>
            <person name="Sakthikumar S."/>
            <person name="Salamov A.A."/>
            <person name="Schmutz J."/>
            <person name="Selles B."/>
            <person name="Shapiro H."/>
            <person name="Tanguay P."/>
            <person name="Tuskan G.A."/>
            <person name="Henrissat B."/>
            <person name="Van de Peer Y."/>
            <person name="Rouze P."/>
            <person name="Ellis J.G."/>
            <person name="Dodds P.N."/>
            <person name="Schein J.E."/>
            <person name="Zhong S."/>
            <person name="Hamelin R.C."/>
            <person name="Grigoriev I.V."/>
            <person name="Szabo L.J."/>
            <person name="Martin F."/>
        </authorList>
    </citation>
    <scope>NUCLEOTIDE SEQUENCE [LARGE SCALE GENOMIC DNA]</scope>
    <source>
        <strain evidence="4">CRL 75-36-700-3 / race SCCL</strain>
    </source>
</reference>
<dbReference type="RefSeq" id="XP_003889332.1">
    <property type="nucleotide sequence ID" value="XM_003889283.1"/>
</dbReference>
<feature type="domain" description="No apical meristem-associated C-terminal" evidence="2">
    <location>
        <begin position="388"/>
        <end position="549"/>
    </location>
</feature>
<protein>
    <recommendedName>
        <fullName evidence="2">No apical meristem-associated C-terminal domain-containing protein</fullName>
    </recommendedName>
</protein>
<dbReference type="HOGENOM" id="CLU_012390_7_2_1"/>
<dbReference type="AlphaFoldDB" id="H6QT16"/>
<evidence type="ECO:0000313" key="4">
    <source>
        <dbReference type="Proteomes" id="UP000008783"/>
    </source>
</evidence>
<dbReference type="PANTHER" id="PTHR45125:SF3">
    <property type="entry name" value="NO-APICAL-MERISTEM-ASSOCIATED CARBOXY-TERMINAL DOMAIN PROTEIN"/>
    <property type="match status" value="1"/>
</dbReference>
<feature type="compositionally biased region" description="Low complexity" evidence="1">
    <location>
        <begin position="431"/>
        <end position="448"/>
    </location>
</feature>
<feature type="region of interest" description="Disordered" evidence="1">
    <location>
        <begin position="79"/>
        <end position="98"/>
    </location>
</feature>
<feature type="compositionally biased region" description="Low complexity" evidence="1">
    <location>
        <begin position="255"/>
        <end position="271"/>
    </location>
</feature>
<name>H6QT16_PUCGT</name>
<dbReference type="STRING" id="418459.H6QT16"/>
<feature type="region of interest" description="Disordered" evidence="1">
    <location>
        <begin position="218"/>
        <end position="283"/>
    </location>
</feature>
<dbReference type="InParanoid" id="H6QT16"/>
<organism evidence="3 4">
    <name type="scientific">Puccinia graminis f. sp. tritici (strain CRL 75-36-700-3 / race SCCL)</name>
    <name type="common">Black stem rust fungus</name>
    <dbReference type="NCBI Taxonomy" id="418459"/>
    <lineage>
        <taxon>Eukaryota</taxon>
        <taxon>Fungi</taxon>
        <taxon>Dikarya</taxon>
        <taxon>Basidiomycota</taxon>
        <taxon>Pucciniomycotina</taxon>
        <taxon>Pucciniomycetes</taxon>
        <taxon>Pucciniales</taxon>
        <taxon>Pucciniaceae</taxon>
        <taxon>Puccinia</taxon>
    </lineage>
</organism>
<evidence type="ECO:0000259" key="2">
    <source>
        <dbReference type="Pfam" id="PF14303"/>
    </source>
</evidence>
<dbReference type="PANTHER" id="PTHR45125">
    <property type="entry name" value="F21J9.4-RELATED"/>
    <property type="match status" value="1"/>
</dbReference>
<evidence type="ECO:0000313" key="3">
    <source>
        <dbReference type="EMBL" id="EHS63970.1"/>
    </source>
</evidence>
<accession>H6QT16</accession>
<evidence type="ECO:0000256" key="1">
    <source>
        <dbReference type="SAM" id="MobiDB-lite"/>
    </source>
</evidence>
<dbReference type="VEuPathDB" id="FungiDB:PGTG_21974"/>
<dbReference type="KEGG" id="pgr:PGTG_21974"/>
<dbReference type="Pfam" id="PF14303">
    <property type="entry name" value="NAM-associated"/>
    <property type="match status" value="1"/>
</dbReference>
<sequence>MATEESTLAMGDSHGVVLLGKQVQPVQDDLKTSNSVHFISDYGCLGQSLLKTTIMRDVSIAVEILPLVHKSISTAVPKSGPYPAFRDRSPKNTSHRSPHRRPYFTVLIIGPSPDPGSKDWLGTLTFTRITHNSCVSPVKHPSINNSTSPDTPYVLVWIQQPSHLQTATNTPTTPLAMATPTPNQPFLDPSLVSPSDVTVVQAPDSTISTSDITVVPARQPTSDITVVPARQPPKKPSKPRGKKAAMNNTDTAVDKTTNSATNTASKTSNSAIEPEDDTDKKGRSRTYLEHENLQLCNSWLEISEDPKKGTDQTFNAFWEAIARHYATHIPNAPRSAKSLKNHWSDKIQKEVNRFVSCVNQVQQANPSGTNSANRLTMAMSMYSRLYEKPFTMLGCYEILITSPKWNDYSRGLAKKRESTSTAANKRKEPDSSSTNLPSTNSTTTDASNGGRGGDSSSDETCGPPTRPIGRKRAKCDQAAELAAKKTQESLKKMAQAHCDIAEVAKKQSSFLDAQQAAMNRLVDESIMCKDLSGASEMMKRYYSFEQSKIMARLEKEHSASSNATSTRAPSTNTSSNNATSSQAPSTNTSSAPAQTNTIVE</sequence>
<dbReference type="InterPro" id="IPR029466">
    <property type="entry name" value="NAM-associated_C"/>
</dbReference>
<feature type="region of interest" description="Disordered" evidence="1">
    <location>
        <begin position="554"/>
        <end position="600"/>
    </location>
</feature>